<dbReference type="SUPFAM" id="SSF56219">
    <property type="entry name" value="DNase I-like"/>
    <property type="match status" value="1"/>
</dbReference>
<dbReference type="InterPro" id="IPR036691">
    <property type="entry name" value="Endo/exonu/phosph_ase_sf"/>
</dbReference>
<organism evidence="2 3">
    <name type="scientific">Diplocarpon coronariae</name>
    <dbReference type="NCBI Taxonomy" id="2795749"/>
    <lineage>
        <taxon>Eukaryota</taxon>
        <taxon>Fungi</taxon>
        <taxon>Dikarya</taxon>
        <taxon>Ascomycota</taxon>
        <taxon>Pezizomycotina</taxon>
        <taxon>Leotiomycetes</taxon>
        <taxon>Helotiales</taxon>
        <taxon>Drepanopezizaceae</taxon>
        <taxon>Diplocarpon</taxon>
    </lineage>
</organism>
<dbReference type="AlphaFoldDB" id="A0A218YZC4"/>
<reference evidence="2 3" key="1">
    <citation type="submission" date="2017-04" db="EMBL/GenBank/DDBJ databases">
        <title>Draft genome sequence of Marssonina coronaria NL1: causal agent of apple blotch.</title>
        <authorList>
            <person name="Cheng Q."/>
        </authorList>
    </citation>
    <scope>NUCLEOTIDE SEQUENCE [LARGE SCALE GENOMIC DNA]</scope>
    <source>
        <strain evidence="2 3">NL1</strain>
    </source>
</reference>
<feature type="region of interest" description="Disordered" evidence="1">
    <location>
        <begin position="180"/>
        <end position="279"/>
    </location>
</feature>
<gene>
    <name evidence="2" type="ORF">B2J93_304</name>
</gene>
<keyword evidence="3" id="KW-1185">Reference proteome</keyword>
<dbReference type="Gene3D" id="3.60.10.10">
    <property type="entry name" value="Endonuclease/exonuclease/phosphatase"/>
    <property type="match status" value="2"/>
</dbReference>
<feature type="region of interest" description="Disordered" evidence="1">
    <location>
        <begin position="292"/>
        <end position="339"/>
    </location>
</feature>
<feature type="compositionally biased region" description="Basic and acidic residues" evidence="1">
    <location>
        <begin position="316"/>
        <end position="326"/>
    </location>
</feature>
<evidence type="ECO:0000313" key="2">
    <source>
        <dbReference type="EMBL" id="OWP01008.1"/>
    </source>
</evidence>
<evidence type="ECO:0000313" key="3">
    <source>
        <dbReference type="Proteomes" id="UP000242519"/>
    </source>
</evidence>
<comment type="caution">
    <text evidence="2">The sequence shown here is derived from an EMBL/GenBank/DDBJ whole genome shotgun (WGS) entry which is preliminary data.</text>
</comment>
<dbReference type="EMBL" id="MZNU01000298">
    <property type="protein sequence ID" value="OWP01008.1"/>
    <property type="molecule type" value="Genomic_DNA"/>
</dbReference>
<dbReference type="InParanoid" id="A0A218YZC4"/>
<evidence type="ECO:0000256" key="1">
    <source>
        <dbReference type="SAM" id="MobiDB-lite"/>
    </source>
</evidence>
<accession>A0A218YZC4</accession>
<dbReference type="STRING" id="503106.A0A218YZC4"/>
<name>A0A218YZC4_9HELO</name>
<protein>
    <recommendedName>
        <fullName evidence="4">Endonuclease/exonuclease/phosphatase domain-containing protein</fullName>
    </recommendedName>
</protein>
<evidence type="ECO:0008006" key="4">
    <source>
        <dbReference type="Google" id="ProtNLM"/>
    </source>
</evidence>
<sequence>MACNQEVLHSQLVDVHAALNHSTPSDGGWAHMGVGRDDGKQAGGYSPIFYRPSGKVTELENPMAEVVTIGTFAHVHSSPKVAIPCTLFDEGSQSRRESVRLILAAFDALTVSQDLSAVLLAGDLNSPPTDESYQDMMSQESTMEDVCLQVPTEKRHGDERTHTSFGCADSDGARTDLIFSRSRSDRFPSNHPADRDRLPPRLSDLSLTTAGSELPTDRSAAGPVGRTPIQSRARIRQAGDSSRPTARGRASASNTWRRSGFRRAPRPLRPGDPSKGRETAIPLGLLLVPRRDSLQQQGCDASASVEGSSFRRSGSGKRERERERDPGTGAGGVECALVL</sequence>
<proteinExistence type="predicted"/>
<dbReference type="OrthoDB" id="276515at2759"/>
<feature type="compositionally biased region" description="Basic and acidic residues" evidence="1">
    <location>
        <begin position="182"/>
        <end position="199"/>
    </location>
</feature>
<dbReference type="Proteomes" id="UP000242519">
    <property type="component" value="Unassembled WGS sequence"/>
</dbReference>